<feature type="transmembrane region" description="Helical" evidence="1">
    <location>
        <begin position="60"/>
        <end position="84"/>
    </location>
</feature>
<evidence type="ECO:0000313" key="4">
    <source>
        <dbReference type="WormBase" id="C50B6.6"/>
    </source>
</evidence>
<dbReference type="PANTHER" id="PTHR46891:SF7">
    <property type="entry name" value="SERPENTINE RECEPTOR, CLASS H"/>
    <property type="match status" value="1"/>
</dbReference>
<dbReference type="EMBL" id="BX284605">
    <property type="protein sequence ID" value="CAB02855.2"/>
    <property type="molecule type" value="Genomic_DNA"/>
</dbReference>
<feature type="transmembrane region" description="Helical" evidence="1">
    <location>
        <begin position="287"/>
        <end position="310"/>
    </location>
</feature>
<dbReference type="STRING" id="6239.C50B6.6.1"/>
<feature type="transmembrane region" description="Helical" evidence="1">
    <location>
        <begin position="104"/>
        <end position="122"/>
    </location>
</feature>
<dbReference type="GeneID" id="183634"/>
<keyword evidence="2" id="KW-0675">Receptor</keyword>
<dbReference type="Bgee" id="WBGene00005240">
    <property type="expression patterns" value="Expressed in larva"/>
</dbReference>
<dbReference type="Proteomes" id="UP000001940">
    <property type="component" value="Chromosome V"/>
</dbReference>
<dbReference type="eggNOG" id="ENOG502T7TI">
    <property type="taxonomic scope" value="Eukaryota"/>
</dbReference>
<sequence>MGTTAPVVITPSSEGCLSPAPDPYKSMMHFTHVLTIPLYLTAIYALINNCPKTLKEYRKYLLWHTLGNLLFELYISLFMLPVTYLPYPVFRGAGFLKYLDISGLIQFYLLVICLIHTGLSILEMFKYRFNSTISDDTLNKKVLNYIVMFFWVIVIIIPVFCFATLPRCHPKQDHYKQDLYDKNPGISIHVLCNTVVTAPPLIDPVFTPLMTLIMMAMLLAATIIPQTFLTIWKKLDQLSKHLSKKTIQLQKMLLTSLFIQAVIHGVMLGAPLIGFIYAVVFVLPYNYIAYMLLLLISFHGSFSTIAMIAFTKPIREGVKSLFQSLFPFLILSEPRTEKIMVVTSTTSASTKQRDSIFMSNKNSFLSV</sequence>
<dbReference type="OMA" id="PRCHPKQ"/>
<reference evidence="2 3" key="1">
    <citation type="journal article" date="1998" name="Science">
        <title>Genome sequence of the nematode C. elegans: a platform for investigating biology.</title>
        <authorList>
            <consortium name="The C. elegans sequencing consortium"/>
            <person name="Sulson J.E."/>
            <person name="Waterston R."/>
        </authorList>
    </citation>
    <scope>NUCLEOTIDE SEQUENCE [LARGE SCALE GENOMIC DNA]</scope>
    <source>
        <strain evidence="2 3">Bristol N2</strain>
    </source>
</reference>
<protein>
    <submittedName>
        <fullName evidence="2">Serpentine Receptor, class H</fullName>
    </submittedName>
</protein>
<dbReference type="CTD" id="183634"/>
<dbReference type="PANTHER" id="PTHR46891">
    <property type="entry name" value="SERPENTINE RECEPTOR, CLASS H-RELATED"/>
    <property type="match status" value="1"/>
</dbReference>
<dbReference type="FunCoup" id="P91981">
    <property type="interactions" value="96"/>
</dbReference>
<dbReference type="InterPro" id="IPR019422">
    <property type="entry name" value="7TM_GPCR_serpentine_rcpt_Srh"/>
</dbReference>
<keyword evidence="1" id="KW-1133">Transmembrane helix</keyword>
<name>P91981_CAEEL</name>
<gene>
    <name evidence="2 4" type="primary">srh-15</name>
    <name evidence="4" type="ORF">C50B6.6</name>
    <name evidence="2" type="ORF">CELE_C50B6.6</name>
</gene>
<accession>P91981</accession>
<dbReference type="RefSeq" id="NP_506302.2">
    <property type="nucleotide sequence ID" value="NM_073901.2"/>
</dbReference>
<dbReference type="OrthoDB" id="5850668at2759"/>
<dbReference type="HOGENOM" id="CLU_067921_0_0_1"/>
<dbReference type="WormBase" id="C50B6.6">
    <property type="protein sequence ID" value="CE33039"/>
    <property type="gene ID" value="WBGene00005240"/>
    <property type="gene designation" value="srh-15"/>
</dbReference>
<dbReference type="SUPFAM" id="SSF81321">
    <property type="entry name" value="Family A G protein-coupled receptor-like"/>
    <property type="match status" value="1"/>
</dbReference>
<dbReference type="PhylomeDB" id="P91981"/>
<evidence type="ECO:0000256" key="1">
    <source>
        <dbReference type="SAM" id="Phobius"/>
    </source>
</evidence>
<dbReference type="Pfam" id="PF10318">
    <property type="entry name" value="7TM_GPCR_Srh"/>
    <property type="match status" value="1"/>
</dbReference>
<keyword evidence="1" id="KW-0472">Membrane</keyword>
<dbReference type="InParanoid" id="P91981"/>
<dbReference type="AGR" id="WB:WBGene00005240"/>
<keyword evidence="3" id="KW-1185">Reference proteome</keyword>
<evidence type="ECO:0000313" key="2">
    <source>
        <dbReference type="EMBL" id="CAB02855.2"/>
    </source>
</evidence>
<organism evidence="2 3">
    <name type="scientific">Caenorhabditis elegans</name>
    <dbReference type="NCBI Taxonomy" id="6239"/>
    <lineage>
        <taxon>Eukaryota</taxon>
        <taxon>Metazoa</taxon>
        <taxon>Ecdysozoa</taxon>
        <taxon>Nematoda</taxon>
        <taxon>Chromadorea</taxon>
        <taxon>Rhabditida</taxon>
        <taxon>Rhabditina</taxon>
        <taxon>Rhabditomorpha</taxon>
        <taxon>Rhabditoidea</taxon>
        <taxon>Rhabditidae</taxon>
        <taxon>Peloderinae</taxon>
        <taxon>Caenorhabditis</taxon>
    </lineage>
</organism>
<feature type="transmembrane region" description="Helical" evidence="1">
    <location>
        <begin position="209"/>
        <end position="232"/>
    </location>
</feature>
<keyword evidence="1" id="KW-0812">Transmembrane</keyword>
<dbReference type="PIR" id="T20089">
    <property type="entry name" value="T20089"/>
</dbReference>
<feature type="transmembrane region" description="Helical" evidence="1">
    <location>
        <begin position="27"/>
        <end position="48"/>
    </location>
</feature>
<evidence type="ECO:0000313" key="3">
    <source>
        <dbReference type="Proteomes" id="UP000001940"/>
    </source>
</evidence>
<dbReference type="AlphaFoldDB" id="P91981"/>
<feature type="transmembrane region" description="Helical" evidence="1">
    <location>
        <begin position="142"/>
        <end position="165"/>
    </location>
</feature>
<feature type="transmembrane region" description="Helical" evidence="1">
    <location>
        <begin position="253"/>
        <end position="281"/>
    </location>
</feature>
<dbReference type="PaxDb" id="6239-C50B6.6"/>
<dbReference type="KEGG" id="cel:CELE_C50B6.6"/>
<dbReference type="UCSC" id="C50B6.6">
    <property type="organism name" value="c. elegans"/>
</dbReference>
<proteinExistence type="predicted"/>